<name>A0A418VR71_RHOPL</name>
<accession>A0A418VR71</accession>
<feature type="region of interest" description="Disordered" evidence="1">
    <location>
        <begin position="1"/>
        <end position="25"/>
    </location>
</feature>
<evidence type="ECO:0000313" key="2">
    <source>
        <dbReference type="EMBL" id="RJF78829.1"/>
    </source>
</evidence>
<dbReference type="AlphaFoldDB" id="A0A418VR71"/>
<sequence length="94" mass="10439">MPRKKSAGPPSFGKPLTDDPDDAPELLDEFFRSGEVRVGDQLVRRGRPPLGAQPKSSVTLRLDADVLEAYRALGRGWQSQINADLRKVRKLKKA</sequence>
<evidence type="ECO:0000313" key="3">
    <source>
        <dbReference type="Proteomes" id="UP000285523"/>
    </source>
</evidence>
<dbReference type="EMBL" id="QYYD01000001">
    <property type="protein sequence ID" value="RJF78829.1"/>
    <property type="molecule type" value="Genomic_DNA"/>
</dbReference>
<protein>
    <recommendedName>
        <fullName evidence="4">BrnA antitoxin family protein</fullName>
    </recommendedName>
</protein>
<dbReference type="Pfam" id="PF14384">
    <property type="entry name" value="BrnA_antitoxin"/>
    <property type="match status" value="1"/>
</dbReference>
<organism evidence="2 3">
    <name type="scientific">Rhodopseudomonas palustris</name>
    <dbReference type="NCBI Taxonomy" id="1076"/>
    <lineage>
        <taxon>Bacteria</taxon>
        <taxon>Pseudomonadati</taxon>
        <taxon>Pseudomonadota</taxon>
        <taxon>Alphaproteobacteria</taxon>
        <taxon>Hyphomicrobiales</taxon>
        <taxon>Nitrobacteraceae</taxon>
        <taxon>Rhodopseudomonas</taxon>
    </lineage>
</organism>
<evidence type="ECO:0008006" key="4">
    <source>
        <dbReference type="Google" id="ProtNLM"/>
    </source>
</evidence>
<comment type="caution">
    <text evidence="2">The sequence shown here is derived from an EMBL/GenBank/DDBJ whole genome shotgun (WGS) entry which is preliminary data.</text>
</comment>
<evidence type="ECO:0000256" key="1">
    <source>
        <dbReference type="SAM" id="MobiDB-lite"/>
    </source>
</evidence>
<dbReference type="InterPro" id="IPR025528">
    <property type="entry name" value="BrnA_antitoxin"/>
</dbReference>
<dbReference type="Proteomes" id="UP000285523">
    <property type="component" value="Unassembled WGS sequence"/>
</dbReference>
<gene>
    <name evidence="2" type="ORF">D4Q52_01355</name>
</gene>
<proteinExistence type="predicted"/>
<reference evidence="2 3" key="1">
    <citation type="submission" date="2018-09" db="EMBL/GenBank/DDBJ databases">
        <title>Draft genome sequence of Rhodopseudomonas palustris 2.1.18.</title>
        <authorList>
            <person name="Robertson S.L."/>
            <person name="Meyer T.E."/>
            <person name="Kyndt J.A."/>
        </authorList>
    </citation>
    <scope>NUCLEOTIDE SEQUENCE [LARGE SCALE GENOMIC DNA]</scope>
    <source>
        <strain evidence="2 3">2.1.18</strain>
    </source>
</reference>
<dbReference type="OrthoDB" id="361944at2"/>